<dbReference type="InterPro" id="IPR008271">
    <property type="entry name" value="Ser/Thr_kinase_AS"/>
</dbReference>
<evidence type="ECO:0000256" key="10">
    <source>
        <dbReference type="SAM" id="Coils"/>
    </source>
</evidence>
<dbReference type="InParanoid" id="A0A077ZY01"/>
<name>A0A077ZY01_STYLE</name>
<comment type="catalytic activity">
    <reaction evidence="9">
        <text>L-seryl-[protein] + ATP = O-phospho-L-seryl-[protein] + ADP + H(+)</text>
        <dbReference type="Rhea" id="RHEA:17989"/>
        <dbReference type="Rhea" id="RHEA-COMP:9863"/>
        <dbReference type="Rhea" id="RHEA-COMP:11604"/>
        <dbReference type="ChEBI" id="CHEBI:15378"/>
        <dbReference type="ChEBI" id="CHEBI:29999"/>
        <dbReference type="ChEBI" id="CHEBI:30616"/>
        <dbReference type="ChEBI" id="CHEBI:83421"/>
        <dbReference type="ChEBI" id="CHEBI:456216"/>
        <dbReference type="EC" id="2.7.11.1"/>
    </reaction>
</comment>
<accession>A0A077ZY01</accession>
<keyword evidence="14" id="KW-1185">Reference proteome</keyword>
<evidence type="ECO:0000256" key="11">
    <source>
        <dbReference type="SAM" id="MobiDB-lite"/>
    </source>
</evidence>
<keyword evidence="7" id="KW-0067">ATP-binding</keyword>
<feature type="region of interest" description="Disordered" evidence="11">
    <location>
        <begin position="633"/>
        <end position="654"/>
    </location>
</feature>
<dbReference type="InterPro" id="IPR011009">
    <property type="entry name" value="Kinase-like_dom_sf"/>
</dbReference>
<feature type="compositionally biased region" description="Low complexity" evidence="11">
    <location>
        <begin position="849"/>
        <end position="870"/>
    </location>
</feature>
<evidence type="ECO:0000256" key="4">
    <source>
        <dbReference type="ARBA" id="ARBA00022679"/>
    </source>
</evidence>
<dbReference type="PANTHER" id="PTHR44899">
    <property type="entry name" value="CAMK FAMILY PROTEIN KINASE"/>
    <property type="match status" value="1"/>
</dbReference>
<dbReference type="SMART" id="SM00220">
    <property type="entry name" value="S_TKc"/>
    <property type="match status" value="1"/>
</dbReference>
<evidence type="ECO:0000256" key="2">
    <source>
        <dbReference type="ARBA" id="ARBA00012513"/>
    </source>
</evidence>
<comment type="catalytic activity">
    <reaction evidence="8">
        <text>L-threonyl-[protein] + ATP = O-phospho-L-threonyl-[protein] + ADP + H(+)</text>
        <dbReference type="Rhea" id="RHEA:46608"/>
        <dbReference type="Rhea" id="RHEA-COMP:11060"/>
        <dbReference type="Rhea" id="RHEA-COMP:11605"/>
        <dbReference type="ChEBI" id="CHEBI:15378"/>
        <dbReference type="ChEBI" id="CHEBI:30013"/>
        <dbReference type="ChEBI" id="CHEBI:30616"/>
        <dbReference type="ChEBI" id="CHEBI:61977"/>
        <dbReference type="ChEBI" id="CHEBI:456216"/>
        <dbReference type="EC" id="2.7.11.1"/>
    </reaction>
</comment>
<dbReference type="PROSITE" id="PS00108">
    <property type="entry name" value="PROTEIN_KINASE_ST"/>
    <property type="match status" value="1"/>
</dbReference>
<evidence type="ECO:0000313" key="13">
    <source>
        <dbReference type="EMBL" id="CDW74786.1"/>
    </source>
</evidence>
<evidence type="ECO:0000256" key="6">
    <source>
        <dbReference type="ARBA" id="ARBA00022777"/>
    </source>
</evidence>
<dbReference type="InterPro" id="IPR000719">
    <property type="entry name" value="Prot_kinase_dom"/>
</dbReference>
<feature type="coiled-coil region" evidence="10">
    <location>
        <begin position="285"/>
        <end position="319"/>
    </location>
</feature>
<proteinExistence type="inferred from homology"/>
<gene>
    <name evidence="13" type="primary">Contig17497.g18610</name>
    <name evidence="13" type="ORF">STYLEM_3769</name>
</gene>
<protein>
    <recommendedName>
        <fullName evidence="2">non-specific serine/threonine protein kinase</fullName>
        <ecNumber evidence="2">2.7.11.1</ecNumber>
    </recommendedName>
</protein>
<feature type="compositionally biased region" description="Polar residues" evidence="11">
    <location>
        <begin position="569"/>
        <end position="599"/>
    </location>
</feature>
<feature type="region of interest" description="Disordered" evidence="11">
    <location>
        <begin position="468"/>
        <end position="488"/>
    </location>
</feature>
<dbReference type="EMBL" id="CCKQ01003662">
    <property type="protein sequence ID" value="CDW74786.1"/>
    <property type="molecule type" value="Genomic_DNA"/>
</dbReference>
<keyword evidence="4" id="KW-0808">Transferase</keyword>
<keyword evidence="10" id="KW-0175">Coiled coil</keyword>
<evidence type="ECO:0000256" key="7">
    <source>
        <dbReference type="ARBA" id="ARBA00022840"/>
    </source>
</evidence>
<dbReference type="Pfam" id="PF00069">
    <property type="entry name" value="Pkinase"/>
    <property type="match status" value="1"/>
</dbReference>
<dbReference type="Gene3D" id="3.30.200.20">
    <property type="entry name" value="Phosphorylase Kinase, domain 1"/>
    <property type="match status" value="2"/>
</dbReference>
<dbReference type="Gene3D" id="1.10.510.10">
    <property type="entry name" value="Transferase(Phosphotransferase) domain 1"/>
    <property type="match status" value="1"/>
</dbReference>
<dbReference type="OMA" id="GICIIEM"/>
<dbReference type="InterPro" id="IPR051131">
    <property type="entry name" value="NEK_Ser/Thr_kinase_NIMA"/>
</dbReference>
<comment type="similarity">
    <text evidence="1">Belongs to the protein kinase superfamily. NEK Ser/Thr protein kinase family. NIMA subfamily.</text>
</comment>
<feature type="compositionally biased region" description="Low complexity" evidence="11">
    <location>
        <begin position="824"/>
        <end position="841"/>
    </location>
</feature>
<dbReference type="GO" id="GO:0004674">
    <property type="term" value="F:protein serine/threonine kinase activity"/>
    <property type="evidence" value="ECO:0007669"/>
    <property type="project" value="UniProtKB-KW"/>
</dbReference>
<feature type="domain" description="Protein kinase" evidence="12">
    <location>
        <begin position="5"/>
        <end position="283"/>
    </location>
</feature>
<evidence type="ECO:0000256" key="3">
    <source>
        <dbReference type="ARBA" id="ARBA00022527"/>
    </source>
</evidence>
<evidence type="ECO:0000259" key="12">
    <source>
        <dbReference type="PROSITE" id="PS50011"/>
    </source>
</evidence>
<keyword evidence="5" id="KW-0547">Nucleotide-binding</keyword>
<feature type="region of interest" description="Disordered" evidence="11">
    <location>
        <begin position="569"/>
        <end position="611"/>
    </location>
</feature>
<sequence length="870" mass="100150">MVEQYEIISDIGNGSFGKVQKIRRKTDDKILVWKELNYGKMSEKEKQQLVSEVNILRDLKHPNIVQYYDRIIDKSNQRIYIIMEYCEGGDLALIIRKTRKQSDHIAEDVIWKILMQITLGLYQCHRRQLNNQPGNDSNPNASGEAPQKILHRDLKPGNIFLDGNGNVKIGDFGLARVMNHDSQFAYTHVGTPYYMSPEQINESKYNEQSDIWSLGCIIYELAAQHPPFQAQNHLSLAVKIKTGKFERIPARYSEELNRVVSWMLCQNSIERPTVDDLMNLPQVSLRIREKKMQEVQVLIKKKEDELKTREEKINEQEQSQKERDMFLSDKETIINEFIRNTSELQCSNCGSNDVVMNFELLKSLQRLASTMAGESSLTTSERMSISNQLKESKMSATSFGTIGLESSGFSRGGGKYKLQKIKSESEFKSYVEALKLQQSSRGPNNANDHQSEHDESVAIVNSNLLKSQKSATTNSKSKHRFNYKQPQLQQLQDIQFYPERESFEKRFNTMPDFPDDDDNNSSYYLKSSQGNTIDNNQEEEIQQHDQFRQTTFNQNTQQNQKQLSRNYQNFGRTDSNSAAKRSFKTSDQAQISQRSFRGMSSNNNSSKNINPSDLKALQTQLNKIPLPNKRRETEQFTTSNQVQNQLLSHNPSSETLLSKKLNDSANKMMSKNNSRSNINQSIQQSSNNNYMMRQDSIDKLARYMPNNYLNMNPMSDNLIQTNQNKFEQQKNQTLNLMNMTADLNKIIESNSSSNCNSNNITTAFNKQDKVIANLPQKLIKRCSSNAKARPPLTDRTNILSQKYSQNQVQKQQQILNQLQNKMNCNSSQQQQNSNTVANSNSAGNLTTNQSFQKSYQQQLMQQQQNQRQQI</sequence>
<evidence type="ECO:0000256" key="8">
    <source>
        <dbReference type="ARBA" id="ARBA00047899"/>
    </source>
</evidence>
<keyword evidence="6 13" id="KW-0418">Kinase</keyword>
<dbReference type="OrthoDB" id="248923at2759"/>
<evidence type="ECO:0000256" key="1">
    <source>
        <dbReference type="ARBA" id="ARBA00010886"/>
    </source>
</evidence>
<dbReference type="AlphaFoldDB" id="A0A077ZY01"/>
<dbReference type="GO" id="GO:0005524">
    <property type="term" value="F:ATP binding"/>
    <property type="evidence" value="ECO:0007669"/>
    <property type="project" value="UniProtKB-KW"/>
</dbReference>
<feature type="compositionally biased region" description="Low complexity" evidence="11">
    <location>
        <begin position="600"/>
        <end position="611"/>
    </location>
</feature>
<keyword evidence="3" id="KW-0723">Serine/threonine-protein kinase</keyword>
<dbReference type="PROSITE" id="PS50011">
    <property type="entry name" value="PROTEIN_KINASE_DOM"/>
    <property type="match status" value="1"/>
</dbReference>
<organism evidence="13 14">
    <name type="scientific">Stylonychia lemnae</name>
    <name type="common">Ciliate</name>
    <dbReference type="NCBI Taxonomy" id="5949"/>
    <lineage>
        <taxon>Eukaryota</taxon>
        <taxon>Sar</taxon>
        <taxon>Alveolata</taxon>
        <taxon>Ciliophora</taxon>
        <taxon>Intramacronucleata</taxon>
        <taxon>Spirotrichea</taxon>
        <taxon>Stichotrichia</taxon>
        <taxon>Sporadotrichida</taxon>
        <taxon>Oxytrichidae</taxon>
        <taxon>Stylonychinae</taxon>
        <taxon>Stylonychia</taxon>
    </lineage>
</organism>
<evidence type="ECO:0000313" key="14">
    <source>
        <dbReference type="Proteomes" id="UP000039865"/>
    </source>
</evidence>
<feature type="region of interest" description="Disordered" evidence="11">
    <location>
        <begin position="824"/>
        <end position="870"/>
    </location>
</feature>
<dbReference type="Proteomes" id="UP000039865">
    <property type="component" value="Unassembled WGS sequence"/>
</dbReference>
<dbReference type="EC" id="2.7.11.1" evidence="2"/>
<dbReference type="FunFam" id="3.30.200.20:FF:000097">
    <property type="entry name" value="Probable serine/threonine-protein kinase nek1"/>
    <property type="match status" value="1"/>
</dbReference>
<feature type="region of interest" description="Disordered" evidence="11">
    <location>
        <begin position="507"/>
        <end position="530"/>
    </location>
</feature>
<reference evidence="13 14" key="1">
    <citation type="submission" date="2014-06" db="EMBL/GenBank/DDBJ databases">
        <authorList>
            <person name="Swart Estienne"/>
        </authorList>
    </citation>
    <scope>NUCLEOTIDE SEQUENCE [LARGE SCALE GENOMIC DNA]</scope>
    <source>
        <strain evidence="13 14">130c</strain>
    </source>
</reference>
<dbReference type="CDD" id="cd08217">
    <property type="entry name" value="STKc_Nek2"/>
    <property type="match status" value="1"/>
</dbReference>
<dbReference type="SUPFAM" id="SSF56112">
    <property type="entry name" value="Protein kinase-like (PK-like)"/>
    <property type="match status" value="1"/>
</dbReference>
<feature type="compositionally biased region" description="Polar residues" evidence="11">
    <location>
        <begin position="635"/>
        <end position="654"/>
    </location>
</feature>
<evidence type="ECO:0000256" key="9">
    <source>
        <dbReference type="ARBA" id="ARBA00048679"/>
    </source>
</evidence>
<evidence type="ECO:0000256" key="5">
    <source>
        <dbReference type="ARBA" id="ARBA00022741"/>
    </source>
</evidence>
<dbReference type="PANTHER" id="PTHR44899:SF10">
    <property type="entry name" value="NIMA-RELATED KINASE 2"/>
    <property type="match status" value="1"/>
</dbReference>